<accession>A0A238W3Y6</accession>
<reference evidence="3" key="1">
    <citation type="submission" date="2017-06" db="EMBL/GenBank/DDBJ databases">
        <authorList>
            <person name="Varghese N."/>
            <person name="Submissions S."/>
        </authorList>
    </citation>
    <scope>NUCLEOTIDE SEQUENCE [LARGE SCALE GENOMIC DNA]</scope>
    <source>
        <strain evidence="3">DSM 44485</strain>
    </source>
</reference>
<dbReference type="PANTHER" id="PTHR36166">
    <property type="entry name" value="CHROMOSOME 9, WHOLE GENOME SHOTGUN SEQUENCE"/>
    <property type="match status" value="1"/>
</dbReference>
<dbReference type="RefSeq" id="WP_089310882.1">
    <property type="nucleotide sequence ID" value="NZ_FZNP01000002.1"/>
</dbReference>
<dbReference type="SUPFAM" id="SSF55961">
    <property type="entry name" value="Bet v1-like"/>
    <property type="match status" value="1"/>
</dbReference>
<keyword evidence="1" id="KW-1133">Transmembrane helix</keyword>
<organism evidence="2 3">
    <name type="scientific">Actinomadura mexicana</name>
    <dbReference type="NCBI Taxonomy" id="134959"/>
    <lineage>
        <taxon>Bacteria</taxon>
        <taxon>Bacillati</taxon>
        <taxon>Actinomycetota</taxon>
        <taxon>Actinomycetes</taxon>
        <taxon>Streptosporangiales</taxon>
        <taxon>Thermomonosporaceae</taxon>
        <taxon>Actinomadura</taxon>
    </lineage>
</organism>
<sequence length="174" mass="18878">MAVRIVRIVGIVVVALVVVTGGLYGWTRSHPHKLRAEIEVDASAAQVWQVLTDFQAYPEWNPFILSAVGEPKRGAKLVNKLAGKDGGKGMTFKPTVLVADPGHELRWIGRFGVPGVVDGEHYFLIQETGPGRVRLTQGEDFTGFLVPFAGSAIDVQDNFAAMNAALKKRVEAAR</sequence>
<dbReference type="Pfam" id="PF10604">
    <property type="entry name" value="Polyketide_cyc2"/>
    <property type="match status" value="1"/>
</dbReference>
<dbReference type="CDD" id="cd07822">
    <property type="entry name" value="SRPBCC_4"/>
    <property type="match status" value="1"/>
</dbReference>
<evidence type="ECO:0000256" key="1">
    <source>
        <dbReference type="SAM" id="Phobius"/>
    </source>
</evidence>
<dbReference type="Proteomes" id="UP000198420">
    <property type="component" value="Unassembled WGS sequence"/>
</dbReference>
<dbReference type="PANTHER" id="PTHR36166:SF1">
    <property type="entry name" value="SRPBCC DOMAIN-CONTAINING PROTEIN"/>
    <property type="match status" value="1"/>
</dbReference>
<dbReference type="Gene3D" id="3.30.530.20">
    <property type="match status" value="1"/>
</dbReference>
<dbReference type="OrthoDB" id="9810827at2"/>
<dbReference type="EMBL" id="FZNP01000002">
    <property type="protein sequence ID" value="SNR41260.1"/>
    <property type="molecule type" value="Genomic_DNA"/>
</dbReference>
<dbReference type="InterPro" id="IPR023393">
    <property type="entry name" value="START-like_dom_sf"/>
</dbReference>
<keyword evidence="3" id="KW-1185">Reference proteome</keyword>
<evidence type="ECO:0000313" key="3">
    <source>
        <dbReference type="Proteomes" id="UP000198420"/>
    </source>
</evidence>
<feature type="transmembrane region" description="Helical" evidence="1">
    <location>
        <begin position="6"/>
        <end position="26"/>
    </location>
</feature>
<protein>
    <recommendedName>
        <fullName evidence="4">Polyketide cyclase / dehydrase and lipid transport</fullName>
    </recommendedName>
</protein>
<gene>
    <name evidence="2" type="ORF">SAMN06265355_102693</name>
</gene>
<dbReference type="AlphaFoldDB" id="A0A238W3Y6"/>
<proteinExistence type="predicted"/>
<name>A0A238W3Y6_9ACTN</name>
<evidence type="ECO:0000313" key="2">
    <source>
        <dbReference type="EMBL" id="SNR41260.1"/>
    </source>
</evidence>
<dbReference type="InterPro" id="IPR019587">
    <property type="entry name" value="Polyketide_cyclase/dehydratase"/>
</dbReference>
<keyword evidence="1" id="KW-0812">Transmembrane</keyword>
<keyword evidence="1" id="KW-0472">Membrane</keyword>
<evidence type="ECO:0008006" key="4">
    <source>
        <dbReference type="Google" id="ProtNLM"/>
    </source>
</evidence>